<protein>
    <submittedName>
        <fullName evidence="2">TIGR01906 family membrane protein</fullName>
    </submittedName>
</protein>
<dbReference type="RefSeq" id="WP_094368165.1">
    <property type="nucleotide sequence ID" value="NZ_NOJY02000003.1"/>
</dbReference>
<accession>A0A371J8Y4</accession>
<dbReference type="Pfam" id="PF07314">
    <property type="entry name" value="Lit"/>
    <property type="match status" value="1"/>
</dbReference>
<feature type="transmembrane region" description="Helical" evidence="1">
    <location>
        <begin position="125"/>
        <end position="145"/>
    </location>
</feature>
<dbReference type="OrthoDB" id="9813051at2"/>
<dbReference type="InterPro" id="IPR010178">
    <property type="entry name" value="Lit"/>
</dbReference>
<dbReference type="Proteomes" id="UP000215694">
    <property type="component" value="Unassembled WGS sequence"/>
</dbReference>
<evidence type="ECO:0000256" key="1">
    <source>
        <dbReference type="SAM" id="Phobius"/>
    </source>
</evidence>
<keyword evidence="1" id="KW-0472">Membrane</keyword>
<feature type="transmembrane region" description="Helical" evidence="1">
    <location>
        <begin position="7"/>
        <end position="26"/>
    </location>
</feature>
<keyword evidence="1" id="KW-0812">Transmembrane</keyword>
<evidence type="ECO:0000313" key="3">
    <source>
        <dbReference type="Proteomes" id="UP000215694"/>
    </source>
</evidence>
<proteinExistence type="predicted"/>
<reference evidence="2 3" key="1">
    <citation type="journal article" date="2017" name="Genome Announc.">
        <title>Draft Genome Sequence of Romboutsia weinsteinii sp. nov. Strain CCRI-19649(T) Isolated from Surface Water.</title>
        <authorList>
            <person name="Maheux A.F."/>
            <person name="Boudreau D.K."/>
            <person name="Berube E."/>
            <person name="Boissinot M."/>
            <person name="Cantin P."/>
            <person name="Raymond F."/>
            <person name="Corbeil J."/>
            <person name="Omar R.F."/>
            <person name="Bergeron M.G."/>
        </authorList>
    </citation>
    <scope>NUCLEOTIDE SEQUENCE [LARGE SCALE GENOMIC DNA]</scope>
    <source>
        <strain evidence="2 3">CCRI-19649</strain>
    </source>
</reference>
<organism evidence="2 3">
    <name type="scientific">Romboutsia weinsteinii</name>
    <dbReference type="NCBI Taxonomy" id="2020949"/>
    <lineage>
        <taxon>Bacteria</taxon>
        <taxon>Bacillati</taxon>
        <taxon>Bacillota</taxon>
        <taxon>Clostridia</taxon>
        <taxon>Peptostreptococcales</taxon>
        <taxon>Peptostreptococcaceae</taxon>
        <taxon>Romboutsia</taxon>
    </lineage>
</organism>
<dbReference type="AlphaFoldDB" id="A0A371J8Y4"/>
<comment type="caution">
    <text evidence="2">The sequence shown here is derived from an EMBL/GenBank/DDBJ whole genome shotgun (WGS) entry which is preliminary data.</text>
</comment>
<feature type="transmembrane region" description="Helical" evidence="1">
    <location>
        <begin position="179"/>
        <end position="202"/>
    </location>
</feature>
<name>A0A371J8Y4_9FIRM</name>
<feature type="transmembrane region" description="Helical" evidence="1">
    <location>
        <begin position="92"/>
        <end position="113"/>
    </location>
</feature>
<dbReference type="EMBL" id="NOJY02000003">
    <property type="protein sequence ID" value="RDY29194.1"/>
    <property type="molecule type" value="Genomic_DNA"/>
</dbReference>
<sequence length="214" mass="25060">MRIFKNVVFSIFFSLLIIGGIIRFTVGFKELYYFDIDYLHIPEITNISEEEIKLNYDYLIDYNLGKVSGEFEMPTIKSSPQGKIHFEEVREIVQNVIKLFIVCIIVCIVGAFVSMKDKNIEILKWTSRTLIILPITLAIPILINFDKSFVIFHELLFDNDYWIFDPMLDPVINILPQEFFLHAGIMILVLIFISSIIIYAIYKYLKANTFKLNH</sequence>
<dbReference type="NCBIfam" id="TIGR01906">
    <property type="entry name" value="integ_TIGR01906"/>
    <property type="match status" value="1"/>
</dbReference>
<keyword evidence="3" id="KW-1185">Reference proteome</keyword>
<keyword evidence="1" id="KW-1133">Transmembrane helix</keyword>
<evidence type="ECO:0000313" key="2">
    <source>
        <dbReference type="EMBL" id="RDY29194.1"/>
    </source>
</evidence>
<gene>
    <name evidence="2" type="ORF">CHL78_002490</name>
</gene>